<sequence length="302" mass="33740">MTEGTYQARASLYSGVPESLDDMLRSDKGPHAFRTISEVADELHVPQHVLRFWETRFEQVRPLKRGGGRRYYRPADIELLRTIADLLYDKNYTVKGVQKILAEKNHQTQARVPSVAAPVVSLPEQPLAEGATIVLEPEILHQAEEYTPEEDLAPEPPALLATEEEEAPTAFYAPEQEADVPPETWGQDEPESQPVVWRSSAQASAEQPTGYEFDLAHVPDHGAAVVSAEMNEWQKLATETDHSVRVDEVISISENMVVKAAQPQQNVAQSVDAELLRVNSRLRHDLKDILVELEALRARLSA</sequence>
<keyword evidence="1" id="KW-0238">DNA-binding</keyword>
<keyword evidence="5" id="KW-1185">Reference proteome</keyword>
<dbReference type="Gene3D" id="1.10.1660.10">
    <property type="match status" value="1"/>
</dbReference>
<evidence type="ECO:0000313" key="6">
    <source>
        <dbReference type="Proteomes" id="UP000270034"/>
    </source>
</evidence>
<evidence type="ECO:0000313" key="3">
    <source>
        <dbReference type="EMBL" id="BBC79121.1"/>
    </source>
</evidence>
<reference evidence="4 5" key="1">
    <citation type="submission" date="2012-11" db="EMBL/GenBank/DDBJ databases">
        <title>Whole genome sequence of Acetobacter orientalis 21F-2.</title>
        <authorList>
            <person name="Azuma Y."/>
            <person name="Higashiura N."/>
            <person name="Hirakawa H."/>
            <person name="Matsushita K."/>
        </authorList>
    </citation>
    <scope>NUCLEOTIDE SEQUENCE [LARGE SCALE GENOMIC DNA]</scope>
    <source>
        <strain evidence="4 5">21F-2</strain>
    </source>
</reference>
<dbReference type="CDD" id="cd04765">
    <property type="entry name" value="HTH_MlrA-like_sg2"/>
    <property type="match status" value="1"/>
</dbReference>
<gene>
    <name evidence="4" type="ORF">Abor_006_118</name>
    <name evidence="3" type="ORF">AcetOrient_orf01117</name>
</gene>
<dbReference type="SMART" id="SM00422">
    <property type="entry name" value="HTH_MERR"/>
    <property type="match status" value="1"/>
</dbReference>
<accession>A0A0D6NGL1</accession>
<dbReference type="AlphaFoldDB" id="A0A2Z5ZEU7"/>
<dbReference type="GO" id="GO:0003677">
    <property type="term" value="F:DNA binding"/>
    <property type="evidence" value="ECO:0007669"/>
    <property type="project" value="UniProtKB-KW"/>
</dbReference>
<dbReference type="GO" id="GO:0003700">
    <property type="term" value="F:DNA-binding transcription factor activity"/>
    <property type="evidence" value="ECO:0007669"/>
    <property type="project" value="InterPro"/>
</dbReference>
<protein>
    <submittedName>
        <fullName evidence="3">Transcriptional regulator MerR</fullName>
    </submittedName>
</protein>
<dbReference type="InterPro" id="IPR047057">
    <property type="entry name" value="MerR_fam"/>
</dbReference>
<proteinExistence type="predicted"/>
<reference evidence="3 6" key="2">
    <citation type="submission" date="2018-02" db="EMBL/GenBank/DDBJ databases">
        <title>Acetobacter orientalis genome.</title>
        <authorList>
            <person name="Nakashima N."/>
            <person name="Tamura T."/>
        </authorList>
    </citation>
    <scope>NUCLEOTIDE SEQUENCE [LARGE SCALE GENOMIC DNA]</scope>
    <source>
        <strain evidence="3 6">FAN1</strain>
    </source>
</reference>
<name>A0A2Z5ZEU7_9PROT</name>
<dbReference type="EMBL" id="AP018515">
    <property type="protein sequence ID" value="BBC79121.1"/>
    <property type="molecule type" value="Genomic_DNA"/>
</dbReference>
<dbReference type="Pfam" id="PF13411">
    <property type="entry name" value="MerR_1"/>
    <property type="match status" value="1"/>
</dbReference>
<dbReference type="EMBL" id="BAMX01000006">
    <property type="protein sequence ID" value="GAN65164.1"/>
    <property type="molecule type" value="Genomic_DNA"/>
</dbReference>
<dbReference type="PANTHER" id="PTHR30204:SF15">
    <property type="entry name" value="BLL5018 PROTEIN"/>
    <property type="match status" value="1"/>
</dbReference>
<accession>A0A2Z5ZEU7</accession>
<evidence type="ECO:0000259" key="2">
    <source>
        <dbReference type="SMART" id="SM00422"/>
    </source>
</evidence>
<dbReference type="KEGG" id="aot:AcetOri_orf01117"/>
<feature type="domain" description="HTH merR-type" evidence="2">
    <location>
        <begin position="35"/>
        <end position="104"/>
    </location>
</feature>
<dbReference type="InterPro" id="IPR009061">
    <property type="entry name" value="DNA-bd_dom_put_sf"/>
</dbReference>
<dbReference type="Proteomes" id="UP000270034">
    <property type="component" value="Chromosome"/>
</dbReference>
<dbReference type="InterPro" id="IPR000551">
    <property type="entry name" value="MerR-type_HTH_dom"/>
</dbReference>
<dbReference type="PANTHER" id="PTHR30204">
    <property type="entry name" value="REDOX-CYCLING DRUG-SENSING TRANSCRIPTIONAL ACTIVATOR SOXR"/>
    <property type="match status" value="1"/>
</dbReference>
<evidence type="ECO:0000313" key="5">
    <source>
        <dbReference type="Proteomes" id="UP000032670"/>
    </source>
</evidence>
<evidence type="ECO:0000256" key="1">
    <source>
        <dbReference type="ARBA" id="ARBA00023125"/>
    </source>
</evidence>
<organism evidence="3 6">
    <name type="scientific">Acetobacter orientalis</name>
    <dbReference type="NCBI Taxonomy" id="146474"/>
    <lineage>
        <taxon>Bacteria</taxon>
        <taxon>Pseudomonadati</taxon>
        <taxon>Pseudomonadota</taxon>
        <taxon>Alphaproteobacteria</taxon>
        <taxon>Acetobacterales</taxon>
        <taxon>Acetobacteraceae</taxon>
        <taxon>Acetobacter</taxon>
    </lineage>
</organism>
<dbReference type="STRING" id="1231341.Abor_006_118"/>
<dbReference type="SUPFAM" id="SSF46955">
    <property type="entry name" value="Putative DNA-binding domain"/>
    <property type="match status" value="1"/>
</dbReference>
<evidence type="ECO:0000313" key="4">
    <source>
        <dbReference type="EMBL" id="GAN65164.1"/>
    </source>
</evidence>
<dbReference type="Proteomes" id="UP000032670">
    <property type="component" value="Unassembled WGS sequence"/>
</dbReference>